<comment type="caution">
    <text evidence="3">The sequence shown here is derived from an EMBL/GenBank/DDBJ whole genome shotgun (WGS) entry which is preliminary data.</text>
</comment>
<feature type="compositionally biased region" description="Low complexity" evidence="1">
    <location>
        <begin position="43"/>
        <end position="52"/>
    </location>
</feature>
<organism evidence="3 4">
    <name type="scientific">Tetrabaena socialis</name>
    <dbReference type="NCBI Taxonomy" id="47790"/>
    <lineage>
        <taxon>Eukaryota</taxon>
        <taxon>Viridiplantae</taxon>
        <taxon>Chlorophyta</taxon>
        <taxon>core chlorophytes</taxon>
        <taxon>Chlorophyceae</taxon>
        <taxon>CS clade</taxon>
        <taxon>Chlamydomonadales</taxon>
        <taxon>Tetrabaenaceae</taxon>
        <taxon>Tetrabaena</taxon>
    </lineage>
</organism>
<evidence type="ECO:0000256" key="1">
    <source>
        <dbReference type="SAM" id="MobiDB-lite"/>
    </source>
</evidence>
<feature type="signal peptide" evidence="2">
    <location>
        <begin position="1"/>
        <end position="16"/>
    </location>
</feature>
<evidence type="ECO:0000256" key="2">
    <source>
        <dbReference type="SAM" id="SignalP"/>
    </source>
</evidence>
<dbReference type="Proteomes" id="UP000236333">
    <property type="component" value="Unassembled WGS sequence"/>
</dbReference>
<accession>A0A2J8AFM3</accession>
<feature type="region of interest" description="Disordered" evidence="1">
    <location>
        <begin position="37"/>
        <end position="62"/>
    </location>
</feature>
<reference evidence="3 4" key="1">
    <citation type="journal article" date="2017" name="Mol. Biol. Evol.">
        <title>The 4-celled Tetrabaena socialis nuclear genome reveals the essential components for genetic control of cell number at the origin of multicellularity in the volvocine lineage.</title>
        <authorList>
            <person name="Featherston J."/>
            <person name="Arakaki Y."/>
            <person name="Hanschen E.R."/>
            <person name="Ferris P.J."/>
            <person name="Michod R.E."/>
            <person name="Olson B.J.S.C."/>
            <person name="Nozaki H."/>
            <person name="Durand P.M."/>
        </authorList>
    </citation>
    <scope>NUCLEOTIDE SEQUENCE [LARGE SCALE GENOMIC DNA]</scope>
    <source>
        <strain evidence="3 4">NIES-571</strain>
    </source>
</reference>
<sequence length="62" mass="6569">MPIAFTWNWLICGGACYVAQTPDINQIGQPLRRAANAIRRHSGQSSSSPPGSDVGGDDESNP</sequence>
<dbReference type="AlphaFoldDB" id="A0A2J8AFM3"/>
<gene>
    <name evidence="3" type="ORF">TSOC_001862</name>
</gene>
<evidence type="ECO:0000313" key="3">
    <source>
        <dbReference type="EMBL" id="PNH11321.1"/>
    </source>
</evidence>
<feature type="chain" id="PRO_5014410508" evidence="2">
    <location>
        <begin position="17"/>
        <end position="62"/>
    </location>
</feature>
<name>A0A2J8AFM3_9CHLO</name>
<proteinExistence type="predicted"/>
<evidence type="ECO:0000313" key="4">
    <source>
        <dbReference type="Proteomes" id="UP000236333"/>
    </source>
</evidence>
<dbReference type="EMBL" id="PGGS01000032">
    <property type="protein sequence ID" value="PNH11321.1"/>
    <property type="molecule type" value="Genomic_DNA"/>
</dbReference>
<keyword evidence="4" id="KW-1185">Reference proteome</keyword>
<keyword evidence="2" id="KW-0732">Signal</keyword>
<protein>
    <submittedName>
        <fullName evidence="3">Uncharacterized protein</fullName>
    </submittedName>
</protein>
<dbReference type="OrthoDB" id="532748at2759"/>